<name>A0A0L8HP73_OCTBM</name>
<proteinExistence type="predicted"/>
<reference evidence="1" key="1">
    <citation type="submission" date="2015-07" db="EMBL/GenBank/DDBJ databases">
        <title>MeaNS - Measles Nucleotide Surveillance Program.</title>
        <authorList>
            <person name="Tran T."/>
            <person name="Druce J."/>
        </authorList>
    </citation>
    <scope>NUCLEOTIDE SEQUENCE</scope>
    <source>
        <strain evidence="1">UCB-OBI-ISO-001</strain>
        <tissue evidence="1">Gonad</tissue>
    </source>
</reference>
<protein>
    <submittedName>
        <fullName evidence="1">Uncharacterized protein</fullName>
    </submittedName>
</protein>
<sequence>MMVPIFLMLNGFKLKAMLVEQETCKSEVFSQYGVDNLSLLLTLLYFQFKIPLRNKLNRNNIFANKKCSLVHIFRH</sequence>
<accession>A0A0L8HP73</accession>
<organism evidence="1">
    <name type="scientific">Octopus bimaculoides</name>
    <name type="common">California two-spotted octopus</name>
    <dbReference type="NCBI Taxonomy" id="37653"/>
    <lineage>
        <taxon>Eukaryota</taxon>
        <taxon>Metazoa</taxon>
        <taxon>Spiralia</taxon>
        <taxon>Lophotrochozoa</taxon>
        <taxon>Mollusca</taxon>
        <taxon>Cephalopoda</taxon>
        <taxon>Coleoidea</taxon>
        <taxon>Octopodiformes</taxon>
        <taxon>Octopoda</taxon>
        <taxon>Incirrata</taxon>
        <taxon>Octopodidae</taxon>
        <taxon>Octopus</taxon>
    </lineage>
</organism>
<evidence type="ECO:0000313" key="1">
    <source>
        <dbReference type="EMBL" id="KOF90530.1"/>
    </source>
</evidence>
<dbReference type="AlphaFoldDB" id="A0A0L8HP73"/>
<dbReference type="EMBL" id="KQ417740">
    <property type="protein sequence ID" value="KOF90530.1"/>
    <property type="molecule type" value="Genomic_DNA"/>
</dbReference>
<gene>
    <name evidence="1" type="ORF">OCBIM_22011049mg</name>
</gene>